<feature type="region of interest" description="Disordered" evidence="1">
    <location>
        <begin position="71"/>
        <end position="90"/>
    </location>
</feature>
<dbReference type="STRING" id="322104.A3LVM2"/>
<dbReference type="EMBL" id="CP000499">
    <property type="protein sequence ID" value="ABN66804.2"/>
    <property type="molecule type" value="Genomic_DNA"/>
</dbReference>
<feature type="region of interest" description="Disordered" evidence="1">
    <location>
        <begin position="29"/>
        <end position="63"/>
    </location>
</feature>
<reference evidence="2 3" key="1">
    <citation type="journal article" date="2007" name="Nat. Biotechnol.">
        <title>Genome sequence of the lignocellulose-bioconverting and xylose-fermenting yeast Pichia stipitis.</title>
        <authorList>
            <person name="Jeffries T.W."/>
            <person name="Grigoriev I.V."/>
            <person name="Grimwood J."/>
            <person name="Laplaza J.M."/>
            <person name="Aerts A."/>
            <person name="Salamov A."/>
            <person name="Schmutz J."/>
            <person name="Lindquist E."/>
            <person name="Dehal P."/>
            <person name="Shapiro H."/>
            <person name="Jin Y.S."/>
            <person name="Passoth V."/>
            <person name="Richardson P.M."/>
        </authorList>
    </citation>
    <scope>NUCLEOTIDE SEQUENCE [LARGE SCALE GENOMIC DNA]</scope>
    <source>
        <strain evidence="3">ATCC 58785 / CBS 6054 / NBRC 10063 / NRRL Y-11545</strain>
    </source>
</reference>
<protein>
    <submittedName>
        <fullName evidence="2">Protein possibly processed from cytochrome c import factor</fullName>
    </submittedName>
</protein>
<evidence type="ECO:0000256" key="1">
    <source>
        <dbReference type="SAM" id="MobiDB-lite"/>
    </source>
</evidence>
<feature type="non-terminal residue" evidence="2">
    <location>
        <position position="266"/>
    </location>
</feature>
<feature type="compositionally biased region" description="Polar residues" evidence="1">
    <location>
        <begin position="46"/>
        <end position="61"/>
    </location>
</feature>
<dbReference type="Gene3D" id="2.40.30.10">
    <property type="entry name" value="Translation factors"/>
    <property type="match status" value="1"/>
</dbReference>
<sequence length="266" mass="30669">MLVFRATTKRVRLTSVLSGNGLVNFQRLKSSESGKGGDFSDEKKTQNQNEKANENNDLISQDNRDVSQFKIRSASSRSAPAPIDAQDTGLDRLVKRNNKPYIPKLKHDRVSFEYPGLPNEDDFAKAQQPKTTTRWSRYVPKILTALAVVWGAYTVKVWIYAPENGADSKELLDPSEFHKFIVTHKEEIDDDHYLIELLPKHSKWQYSYNLNYESKSIWNGDRIWSVDVKQPDIMVVRAYTPLPLYFLKSEYTRSGERKPLLKVINN</sequence>
<evidence type="ECO:0000313" key="3">
    <source>
        <dbReference type="Proteomes" id="UP000002258"/>
    </source>
</evidence>
<dbReference type="OrthoDB" id="432685at2759"/>
<evidence type="ECO:0000313" key="2">
    <source>
        <dbReference type="EMBL" id="ABN66804.2"/>
    </source>
</evidence>
<accession>A3LVM2</accession>
<dbReference type="KEGG" id="pic:PICST_91583"/>
<feature type="compositionally biased region" description="Low complexity" evidence="1">
    <location>
        <begin position="72"/>
        <end position="82"/>
    </location>
</feature>
<keyword evidence="3" id="KW-1185">Reference proteome</keyword>
<dbReference type="AlphaFoldDB" id="A3LVM2"/>
<name>A3LVM2_PICST</name>
<dbReference type="eggNOG" id="KOG0534">
    <property type="taxonomic scope" value="Eukaryota"/>
</dbReference>
<proteinExistence type="predicted"/>
<dbReference type="InParanoid" id="A3LVM2"/>
<dbReference type="HOGENOM" id="CLU_1047892_0_0_1"/>
<dbReference type="Proteomes" id="UP000002258">
    <property type="component" value="Chromosome 5"/>
</dbReference>
<organism evidence="2 3">
    <name type="scientific">Scheffersomyces stipitis (strain ATCC 58785 / CBS 6054 / NBRC 10063 / NRRL Y-11545)</name>
    <name type="common">Yeast</name>
    <name type="synonym">Pichia stipitis</name>
    <dbReference type="NCBI Taxonomy" id="322104"/>
    <lineage>
        <taxon>Eukaryota</taxon>
        <taxon>Fungi</taxon>
        <taxon>Dikarya</taxon>
        <taxon>Ascomycota</taxon>
        <taxon>Saccharomycotina</taxon>
        <taxon>Pichiomycetes</taxon>
        <taxon>Debaryomycetaceae</taxon>
        <taxon>Scheffersomyces</taxon>
    </lineage>
</organism>
<gene>
    <name evidence="2" type="primary">CYC2</name>
    <name evidence="2" type="ORF">PICST_91583</name>
</gene>
<dbReference type="RefSeq" id="XP_001384833.2">
    <property type="nucleotide sequence ID" value="XM_001384796.1"/>
</dbReference>
<dbReference type="GeneID" id="4839697"/>